<comment type="subcellular location">
    <subcellularLocation>
        <location evidence="1">Cell outer membrane</location>
    </subcellularLocation>
</comment>
<keyword evidence="3" id="KW-0732">Signal</keyword>
<keyword evidence="5" id="KW-0998">Cell outer membrane</keyword>
<comment type="caution">
    <text evidence="8">The sequence shown here is derived from an EMBL/GenBank/DDBJ whole genome shotgun (WGS) entry which is preliminary data.</text>
</comment>
<reference evidence="8 9" key="1">
    <citation type="submission" date="2019-08" db="EMBL/GenBank/DDBJ databases">
        <title>Seonamhaeicola sediminis sp. nov., isolated from marine sediment.</title>
        <authorList>
            <person name="Cao W.R."/>
        </authorList>
    </citation>
    <scope>NUCLEOTIDE SEQUENCE [LARGE SCALE GENOMIC DNA]</scope>
    <source>
        <strain evidence="8 9">1505</strain>
    </source>
</reference>
<feature type="domain" description="SusD-like N-terminal" evidence="7">
    <location>
        <begin position="98"/>
        <end position="224"/>
    </location>
</feature>
<evidence type="ECO:0000256" key="2">
    <source>
        <dbReference type="ARBA" id="ARBA00006275"/>
    </source>
</evidence>
<evidence type="ECO:0000256" key="3">
    <source>
        <dbReference type="ARBA" id="ARBA00022729"/>
    </source>
</evidence>
<dbReference type="PROSITE" id="PS51257">
    <property type="entry name" value="PROKAR_LIPOPROTEIN"/>
    <property type="match status" value="1"/>
</dbReference>
<evidence type="ECO:0000256" key="5">
    <source>
        <dbReference type="ARBA" id="ARBA00023237"/>
    </source>
</evidence>
<comment type="similarity">
    <text evidence="2">Belongs to the SusD family.</text>
</comment>
<dbReference type="GO" id="GO:0009279">
    <property type="term" value="C:cell outer membrane"/>
    <property type="evidence" value="ECO:0007669"/>
    <property type="project" value="UniProtKB-SubCell"/>
</dbReference>
<name>A0A5C7GNF9_9FLAO</name>
<dbReference type="Pfam" id="PF14322">
    <property type="entry name" value="SusD-like_3"/>
    <property type="match status" value="1"/>
</dbReference>
<keyword evidence="9" id="KW-1185">Reference proteome</keyword>
<dbReference type="SUPFAM" id="SSF48452">
    <property type="entry name" value="TPR-like"/>
    <property type="match status" value="1"/>
</dbReference>
<dbReference type="Proteomes" id="UP000321080">
    <property type="component" value="Unassembled WGS sequence"/>
</dbReference>
<dbReference type="InterPro" id="IPR011990">
    <property type="entry name" value="TPR-like_helical_dom_sf"/>
</dbReference>
<evidence type="ECO:0000256" key="4">
    <source>
        <dbReference type="ARBA" id="ARBA00023136"/>
    </source>
</evidence>
<evidence type="ECO:0000259" key="6">
    <source>
        <dbReference type="Pfam" id="PF07980"/>
    </source>
</evidence>
<gene>
    <name evidence="8" type="ORF">FUA22_04280</name>
</gene>
<dbReference type="EMBL" id="VRKQ01000008">
    <property type="protein sequence ID" value="TXG39855.1"/>
    <property type="molecule type" value="Genomic_DNA"/>
</dbReference>
<dbReference type="InterPro" id="IPR012944">
    <property type="entry name" value="SusD_RagB_dom"/>
</dbReference>
<dbReference type="Gene3D" id="1.25.40.390">
    <property type="match status" value="1"/>
</dbReference>
<proteinExistence type="inferred from homology"/>
<dbReference type="Pfam" id="PF07980">
    <property type="entry name" value="SusD_RagB"/>
    <property type="match status" value="1"/>
</dbReference>
<accession>A0A5C7GNF9</accession>
<dbReference type="AlphaFoldDB" id="A0A5C7GNF9"/>
<evidence type="ECO:0000313" key="8">
    <source>
        <dbReference type="EMBL" id="TXG39855.1"/>
    </source>
</evidence>
<keyword evidence="4" id="KW-0472">Membrane</keyword>
<sequence>MKKCSSYFIGFIVLFLTMQSCEEYLEETNPNAVSADVYWSSLIESNSNLTSVYGSMLSMFVLNLEVDAWRSDIGFPKSRRTPFGSGRPYYQKGFTDASNAIGQQWDALYQVAFRTNQVITGLNGMDEDLKSQEEWSHQMGQARLFRGLAHMWLNATYNNGNVIIRDFIPGTSDEFSVSVSSSDEVIAFFREDLKYAYDNLPAQFENKTRVDKGFAAALLGKSYLHTEEYTQAMVYLNDVIDNSEYGFELLEGDDVGLLFTHAGDFNSESIFEINYSDKHQVEDSNWDEESFFHRWARYTAPGGGRYGGRTDFVPTAWLTYEYSNEQMDSQDPRNYVDDGSGGVRFRSVPLRCAQFCQVVNDEESTYYGDTPANSAYAFGATIFSHFKKYTNHDIVAGEPETLVTGWKSHKNVVVQRLAEVYLNLAECQIKTGDLAGALENINTIRQRWGLVSLGLSDGSAHDFDEITYTAETLMDHLMYIEYPLELAAEGCNTRTTDLRRWGVAKERFTELATRVYHLANYTSNDGVTRNLSLIQEGPHPTAVPSITNTVMEHREAAENYVEALHDYFPLPLSETLNNQNAN</sequence>
<organism evidence="8 9">
    <name type="scientific">Seonamhaeicola maritimus</name>
    <dbReference type="NCBI Taxonomy" id="2591822"/>
    <lineage>
        <taxon>Bacteria</taxon>
        <taxon>Pseudomonadati</taxon>
        <taxon>Bacteroidota</taxon>
        <taxon>Flavobacteriia</taxon>
        <taxon>Flavobacteriales</taxon>
        <taxon>Flavobacteriaceae</taxon>
    </lineage>
</organism>
<evidence type="ECO:0000259" key="7">
    <source>
        <dbReference type="Pfam" id="PF14322"/>
    </source>
</evidence>
<dbReference type="OrthoDB" id="5694214at2"/>
<protein>
    <submittedName>
        <fullName evidence="8">RagB/SusD family nutrient uptake outer membrane protein</fullName>
    </submittedName>
</protein>
<evidence type="ECO:0000313" key="9">
    <source>
        <dbReference type="Proteomes" id="UP000321080"/>
    </source>
</evidence>
<dbReference type="InterPro" id="IPR033985">
    <property type="entry name" value="SusD-like_N"/>
</dbReference>
<feature type="domain" description="RagB/SusD" evidence="6">
    <location>
        <begin position="268"/>
        <end position="578"/>
    </location>
</feature>
<evidence type="ECO:0000256" key="1">
    <source>
        <dbReference type="ARBA" id="ARBA00004442"/>
    </source>
</evidence>